<evidence type="ECO:0000256" key="1">
    <source>
        <dbReference type="SAM" id="MobiDB-lite"/>
    </source>
</evidence>
<protein>
    <submittedName>
        <fullName evidence="2">Uncharacterized protein</fullName>
    </submittedName>
</protein>
<evidence type="ECO:0000313" key="2">
    <source>
        <dbReference type="EMBL" id="MPC43218.1"/>
    </source>
</evidence>
<reference evidence="2 3" key="1">
    <citation type="submission" date="2019-05" db="EMBL/GenBank/DDBJ databases">
        <title>Another draft genome of Portunus trituberculatus and its Hox gene families provides insights of decapod evolution.</title>
        <authorList>
            <person name="Jeong J.-H."/>
            <person name="Song I."/>
            <person name="Kim S."/>
            <person name="Choi T."/>
            <person name="Kim D."/>
            <person name="Ryu S."/>
            <person name="Kim W."/>
        </authorList>
    </citation>
    <scope>NUCLEOTIDE SEQUENCE [LARGE SCALE GENOMIC DNA]</scope>
    <source>
        <tissue evidence="2">Muscle</tissue>
    </source>
</reference>
<dbReference type="Proteomes" id="UP000324222">
    <property type="component" value="Unassembled WGS sequence"/>
</dbReference>
<accession>A0A5B7FDT6</accession>
<gene>
    <name evidence="2" type="ORF">E2C01_036858</name>
</gene>
<dbReference type="EMBL" id="VSRR010005731">
    <property type="protein sequence ID" value="MPC43218.1"/>
    <property type="molecule type" value="Genomic_DNA"/>
</dbReference>
<proteinExistence type="predicted"/>
<sequence>MMSAGLTITITHLKSTCDDNMLKTRAPQYTDTKPKNGENDASTTALALSPHVHGALTPSYAGTPPLQQTHFPPLLSLAPCAPGTGLRCLLTTESSAGE</sequence>
<name>A0A5B7FDT6_PORTR</name>
<feature type="region of interest" description="Disordered" evidence="1">
    <location>
        <begin position="22"/>
        <end position="42"/>
    </location>
</feature>
<dbReference type="AlphaFoldDB" id="A0A5B7FDT6"/>
<organism evidence="2 3">
    <name type="scientific">Portunus trituberculatus</name>
    <name type="common">Swimming crab</name>
    <name type="synonym">Neptunus trituberculatus</name>
    <dbReference type="NCBI Taxonomy" id="210409"/>
    <lineage>
        <taxon>Eukaryota</taxon>
        <taxon>Metazoa</taxon>
        <taxon>Ecdysozoa</taxon>
        <taxon>Arthropoda</taxon>
        <taxon>Crustacea</taxon>
        <taxon>Multicrustacea</taxon>
        <taxon>Malacostraca</taxon>
        <taxon>Eumalacostraca</taxon>
        <taxon>Eucarida</taxon>
        <taxon>Decapoda</taxon>
        <taxon>Pleocyemata</taxon>
        <taxon>Brachyura</taxon>
        <taxon>Eubrachyura</taxon>
        <taxon>Portunoidea</taxon>
        <taxon>Portunidae</taxon>
        <taxon>Portuninae</taxon>
        <taxon>Portunus</taxon>
    </lineage>
</organism>
<evidence type="ECO:0000313" key="3">
    <source>
        <dbReference type="Proteomes" id="UP000324222"/>
    </source>
</evidence>
<comment type="caution">
    <text evidence="2">The sequence shown here is derived from an EMBL/GenBank/DDBJ whole genome shotgun (WGS) entry which is preliminary data.</text>
</comment>
<keyword evidence="3" id="KW-1185">Reference proteome</keyword>